<accession>A0A365L136</accession>
<keyword evidence="1" id="KW-0472">Membrane</keyword>
<dbReference type="InterPro" id="IPR041401">
    <property type="entry name" value="TseB-like_dom"/>
</dbReference>
<dbReference type="Proteomes" id="UP000251002">
    <property type="component" value="Unassembled WGS sequence"/>
</dbReference>
<feature type="domain" description="Cell wall elongation regulator TseB-like" evidence="3">
    <location>
        <begin position="37"/>
        <end position="81"/>
    </location>
</feature>
<dbReference type="Pfam" id="PF17881">
    <property type="entry name" value="TseB"/>
    <property type="match status" value="1"/>
</dbReference>
<dbReference type="Pfam" id="PF03413">
    <property type="entry name" value="PepSY"/>
    <property type="match status" value="1"/>
</dbReference>
<evidence type="ECO:0000256" key="1">
    <source>
        <dbReference type="SAM" id="Phobius"/>
    </source>
</evidence>
<sequence>MKQWIIFIAGFLSFLAIVLTILILILGNKPFSDVEKTAIAQVKDENLLTEVSRSYVYSSDQKSVTVIGTDSEGKLKAVFVPISGQELSETDLDGKITAQEARGIALQDMEVKEVLHTKLGREENKTIWEVVFLTENDKLNYVYISAEDGSIWKRILNL</sequence>
<keyword evidence="1" id="KW-0812">Transmembrane</keyword>
<reference evidence="4 5" key="1">
    <citation type="submission" date="2018-06" db="EMBL/GenBank/DDBJ databases">
        <title>The draft genome sequences of strains SCU63 and S1.</title>
        <authorList>
            <person name="Gan L."/>
        </authorList>
    </citation>
    <scope>NUCLEOTIDE SEQUENCE [LARGE SCALE GENOMIC DNA]</scope>
    <source>
        <strain evidence="4 5">SCU63</strain>
    </source>
</reference>
<name>A0A365L136_9BACL</name>
<evidence type="ECO:0000313" key="4">
    <source>
        <dbReference type="EMBL" id="RAZ79082.1"/>
    </source>
</evidence>
<evidence type="ECO:0000259" key="2">
    <source>
        <dbReference type="Pfam" id="PF03413"/>
    </source>
</evidence>
<dbReference type="AlphaFoldDB" id="A0A365L136"/>
<dbReference type="SUPFAM" id="SSF54403">
    <property type="entry name" value="Cystatin/monellin"/>
    <property type="match status" value="2"/>
</dbReference>
<evidence type="ECO:0000313" key="5">
    <source>
        <dbReference type="Proteomes" id="UP000251002"/>
    </source>
</evidence>
<protein>
    <submittedName>
        <fullName evidence="4">Uncharacterized protein</fullName>
    </submittedName>
</protein>
<evidence type="ECO:0000259" key="3">
    <source>
        <dbReference type="Pfam" id="PF17881"/>
    </source>
</evidence>
<keyword evidence="5" id="KW-1185">Reference proteome</keyword>
<feature type="transmembrane region" description="Helical" evidence="1">
    <location>
        <begin position="6"/>
        <end position="26"/>
    </location>
</feature>
<gene>
    <name evidence="4" type="ORF">DP120_05555</name>
</gene>
<comment type="caution">
    <text evidence="4">The sequence shown here is derived from an EMBL/GenBank/DDBJ whole genome shotgun (WGS) entry which is preliminary data.</text>
</comment>
<dbReference type="InterPro" id="IPR025711">
    <property type="entry name" value="PepSY"/>
</dbReference>
<organism evidence="4 5">
    <name type="scientific">Planococcus halotolerans</name>
    <dbReference type="NCBI Taxonomy" id="2233542"/>
    <lineage>
        <taxon>Bacteria</taxon>
        <taxon>Bacillati</taxon>
        <taxon>Bacillota</taxon>
        <taxon>Bacilli</taxon>
        <taxon>Bacillales</taxon>
        <taxon>Caryophanaceae</taxon>
        <taxon>Planococcus</taxon>
    </lineage>
</organism>
<keyword evidence="1" id="KW-1133">Transmembrane helix</keyword>
<dbReference type="RefSeq" id="WP_112222662.1">
    <property type="nucleotide sequence ID" value="NZ_CP196859.1"/>
</dbReference>
<dbReference type="EMBL" id="QLZR01000002">
    <property type="protein sequence ID" value="RAZ79082.1"/>
    <property type="molecule type" value="Genomic_DNA"/>
</dbReference>
<dbReference type="Gene3D" id="3.10.450.40">
    <property type="match status" value="2"/>
</dbReference>
<proteinExistence type="predicted"/>
<dbReference type="InterPro" id="IPR046350">
    <property type="entry name" value="Cystatin_sf"/>
</dbReference>
<feature type="domain" description="PepSY" evidence="2">
    <location>
        <begin position="95"/>
        <end position="151"/>
    </location>
</feature>